<proteinExistence type="predicted"/>
<name>A0ABW3ZWX8_9BACI</name>
<organism evidence="1 2">
    <name type="scientific">Lentibacillus salinarum</name>
    <dbReference type="NCBI Taxonomy" id="446820"/>
    <lineage>
        <taxon>Bacteria</taxon>
        <taxon>Bacillati</taxon>
        <taxon>Bacillota</taxon>
        <taxon>Bacilli</taxon>
        <taxon>Bacillales</taxon>
        <taxon>Bacillaceae</taxon>
        <taxon>Lentibacillus</taxon>
    </lineage>
</organism>
<protein>
    <submittedName>
        <fullName evidence="1">Uncharacterized protein</fullName>
    </submittedName>
</protein>
<dbReference type="EMBL" id="JBHTNH010000028">
    <property type="protein sequence ID" value="MFD1362678.1"/>
    <property type="molecule type" value="Genomic_DNA"/>
</dbReference>
<evidence type="ECO:0000313" key="2">
    <source>
        <dbReference type="Proteomes" id="UP001597178"/>
    </source>
</evidence>
<keyword evidence="2" id="KW-1185">Reference proteome</keyword>
<evidence type="ECO:0000313" key="1">
    <source>
        <dbReference type="EMBL" id="MFD1362678.1"/>
    </source>
</evidence>
<sequence>MNVRIPLLYHQSFIQTKLKGGGKMFGYSMVKLRFQLVDVIATTLAAHEFYM</sequence>
<comment type="caution">
    <text evidence="1">The sequence shown here is derived from an EMBL/GenBank/DDBJ whole genome shotgun (WGS) entry which is preliminary data.</text>
</comment>
<dbReference type="Proteomes" id="UP001597178">
    <property type="component" value="Unassembled WGS sequence"/>
</dbReference>
<gene>
    <name evidence="1" type="ORF">ACFQ4A_13535</name>
</gene>
<reference evidence="2" key="1">
    <citation type="journal article" date="2019" name="Int. J. Syst. Evol. Microbiol.">
        <title>The Global Catalogue of Microorganisms (GCM) 10K type strain sequencing project: providing services to taxonomists for standard genome sequencing and annotation.</title>
        <authorList>
            <consortium name="The Broad Institute Genomics Platform"/>
            <consortium name="The Broad Institute Genome Sequencing Center for Infectious Disease"/>
            <person name="Wu L."/>
            <person name="Ma J."/>
        </authorList>
    </citation>
    <scope>NUCLEOTIDE SEQUENCE [LARGE SCALE GENOMIC DNA]</scope>
    <source>
        <strain evidence="2">CCUG 54822</strain>
    </source>
</reference>
<accession>A0ABW3ZWX8</accession>